<dbReference type="CDD" id="cd18182">
    <property type="entry name" value="ATP-synt_Fo_c_ATP5G3"/>
    <property type="match status" value="1"/>
</dbReference>
<evidence type="ECO:0000256" key="1">
    <source>
        <dbReference type="ARBA" id="ARBA00004141"/>
    </source>
</evidence>
<evidence type="ECO:0000256" key="6">
    <source>
        <dbReference type="ARBA" id="ARBA00023121"/>
    </source>
</evidence>
<dbReference type="GO" id="GO:0033177">
    <property type="term" value="C:proton-transporting two-sector ATPase complex, proton-transporting domain"/>
    <property type="evidence" value="ECO:0007669"/>
    <property type="project" value="InterPro"/>
</dbReference>
<evidence type="ECO:0000256" key="8">
    <source>
        <dbReference type="ARBA" id="ARBA00023310"/>
    </source>
</evidence>
<feature type="transmembrane region" description="Helical" evidence="9">
    <location>
        <begin position="7"/>
        <end position="30"/>
    </location>
</feature>
<feature type="domain" description="V-ATPase proteolipid subunit C-like" evidence="10">
    <location>
        <begin position="9"/>
        <end position="71"/>
    </location>
</feature>
<dbReference type="AlphaFoldDB" id="A0A7C5QP73"/>
<feature type="transmembrane region" description="Helical" evidence="9">
    <location>
        <begin position="50"/>
        <end position="74"/>
    </location>
</feature>
<evidence type="ECO:0000256" key="2">
    <source>
        <dbReference type="ARBA" id="ARBA00006704"/>
    </source>
</evidence>
<keyword evidence="3 9" id="KW-0138">CF(0)</keyword>
<dbReference type="InterPro" id="IPR000454">
    <property type="entry name" value="ATP_synth_F0_csu"/>
</dbReference>
<name>A0A7C5QP73_9PROT</name>
<comment type="function">
    <text evidence="9">F(1)F(0) ATP synthase produces ATP from ADP in the presence of a proton or sodium gradient. F-type ATPases consist of two structural domains, F(1) containing the extramembraneous catalytic core and F(0) containing the membrane proton channel, linked together by a central stalk and a peripheral stalk. During catalysis, ATP synthesis in the catalytic domain of F(1) is coupled via a rotary mechanism of the central stalk subunits to proton translocation.</text>
</comment>
<comment type="similarity">
    <text evidence="2 9">Belongs to the ATPase C chain family.</text>
</comment>
<evidence type="ECO:0000256" key="9">
    <source>
        <dbReference type="HAMAP-Rule" id="MF_01396"/>
    </source>
</evidence>
<dbReference type="Proteomes" id="UP000885830">
    <property type="component" value="Unassembled WGS sequence"/>
</dbReference>
<evidence type="ECO:0000259" key="10">
    <source>
        <dbReference type="Pfam" id="PF00137"/>
    </source>
</evidence>
<feature type="site" description="Reversibly protonated during proton transport" evidence="9">
    <location>
        <position position="58"/>
    </location>
</feature>
<dbReference type="GO" id="GO:0008289">
    <property type="term" value="F:lipid binding"/>
    <property type="evidence" value="ECO:0007669"/>
    <property type="project" value="UniProtKB-KW"/>
</dbReference>
<dbReference type="SUPFAM" id="SSF81333">
    <property type="entry name" value="F1F0 ATP synthase subunit C"/>
    <property type="match status" value="1"/>
</dbReference>
<keyword evidence="9" id="KW-0406">Ion transport</keyword>
<gene>
    <name evidence="9" type="primary">atpE</name>
    <name evidence="11" type="ORF">ENJ42_04220</name>
</gene>
<evidence type="ECO:0000256" key="4">
    <source>
        <dbReference type="ARBA" id="ARBA00022692"/>
    </source>
</evidence>
<dbReference type="Pfam" id="PF00137">
    <property type="entry name" value="ATP-synt_C"/>
    <property type="match status" value="1"/>
</dbReference>
<keyword evidence="6 9" id="KW-0446">Lipid-binding</keyword>
<dbReference type="InterPro" id="IPR002379">
    <property type="entry name" value="ATPase_proteolipid_c-like_dom"/>
</dbReference>
<dbReference type="EMBL" id="DRMJ01000209">
    <property type="protein sequence ID" value="HHL42801.1"/>
    <property type="molecule type" value="Genomic_DNA"/>
</dbReference>
<dbReference type="NCBIfam" id="NF005733">
    <property type="entry name" value="PRK07558.1"/>
    <property type="match status" value="1"/>
</dbReference>
<proteinExistence type="inferred from homology"/>
<keyword evidence="9" id="KW-1003">Cell membrane</keyword>
<accession>A0A7C5QP73</accession>
<dbReference type="Gene3D" id="1.20.20.10">
    <property type="entry name" value="F1F0 ATP synthase subunit C"/>
    <property type="match status" value="1"/>
</dbReference>
<keyword evidence="4 9" id="KW-0812">Transmembrane</keyword>
<keyword evidence="9" id="KW-0813">Transport</keyword>
<keyword evidence="9" id="KW-0375">Hydrogen ion transport</keyword>
<comment type="function">
    <text evidence="9">Key component of the F(0) channel; it plays a direct role in translocation across the membrane. A homomeric c-ring of between 10-14 subunits forms the central stalk rotor element with the F(1) delta and epsilon subunits.</text>
</comment>
<evidence type="ECO:0000313" key="11">
    <source>
        <dbReference type="EMBL" id="HHL42801.1"/>
    </source>
</evidence>
<evidence type="ECO:0000256" key="7">
    <source>
        <dbReference type="ARBA" id="ARBA00023136"/>
    </source>
</evidence>
<keyword evidence="8 9" id="KW-0066">ATP synthesis</keyword>
<dbReference type="InterPro" id="IPR038662">
    <property type="entry name" value="ATP_synth_F0_csu_sf"/>
</dbReference>
<evidence type="ECO:0000256" key="5">
    <source>
        <dbReference type="ARBA" id="ARBA00022989"/>
    </source>
</evidence>
<dbReference type="InterPro" id="IPR035921">
    <property type="entry name" value="F/V-ATP_Csub_sf"/>
</dbReference>
<sequence length="75" mass="7557">MEAEAAKLIGAGLACSGMIGAGVGLGHIFGNYLSAAIRNPSAAQGQFGNLIFGFAVTEALGIFSLLIAIMLLFVV</sequence>
<dbReference type="PANTHER" id="PTHR10031">
    <property type="entry name" value="ATP SYNTHASE LIPID-BINDING PROTEIN, MITOCHONDRIAL"/>
    <property type="match status" value="1"/>
</dbReference>
<keyword evidence="5 9" id="KW-1133">Transmembrane helix</keyword>
<dbReference type="HAMAP" id="MF_01396">
    <property type="entry name" value="ATP_synth_c_bact"/>
    <property type="match status" value="1"/>
</dbReference>
<protein>
    <recommendedName>
        <fullName evidence="9">ATP synthase subunit c</fullName>
    </recommendedName>
    <alternativeName>
        <fullName evidence="9">ATP synthase F(0) sector subunit c</fullName>
    </alternativeName>
    <alternativeName>
        <fullName evidence="9">F-type ATPase subunit c</fullName>
        <shortName evidence="9">F-ATPase subunit c</shortName>
    </alternativeName>
    <alternativeName>
        <fullName evidence="9">Lipid-binding protein</fullName>
    </alternativeName>
</protein>
<organism evidence="11">
    <name type="scientific">Hellea balneolensis</name>
    <dbReference type="NCBI Taxonomy" id="287478"/>
    <lineage>
        <taxon>Bacteria</taxon>
        <taxon>Pseudomonadati</taxon>
        <taxon>Pseudomonadota</taxon>
        <taxon>Alphaproteobacteria</taxon>
        <taxon>Maricaulales</taxon>
        <taxon>Robiginitomaculaceae</taxon>
        <taxon>Hellea</taxon>
    </lineage>
</organism>
<reference evidence="11" key="1">
    <citation type="journal article" date="2020" name="mSystems">
        <title>Genome- and Community-Level Interaction Insights into Carbon Utilization and Element Cycling Functions of Hydrothermarchaeota in Hydrothermal Sediment.</title>
        <authorList>
            <person name="Zhou Z."/>
            <person name="Liu Y."/>
            <person name="Xu W."/>
            <person name="Pan J."/>
            <person name="Luo Z.H."/>
            <person name="Li M."/>
        </authorList>
    </citation>
    <scope>NUCLEOTIDE SEQUENCE [LARGE SCALE GENOMIC DNA]</scope>
    <source>
        <strain evidence="11">HyVt-485</strain>
    </source>
</reference>
<dbReference type="GO" id="GO:0045259">
    <property type="term" value="C:proton-transporting ATP synthase complex"/>
    <property type="evidence" value="ECO:0007669"/>
    <property type="project" value="UniProtKB-KW"/>
</dbReference>
<dbReference type="PANTHER" id="PTHR10031:SF0">
    <property type="entry name" value="ATPASE PROTEIN 9"/>
    <property type="match status" value="1"/>
</dbReference>
<comment type="subcellular location">
    <subcellularLocation>
        <location evidence="9">Cell membrane</location>
        <topology evidence="9">Multi-pass membrane protein</topology>
    </subcellularLocation>
    <subcellularLocation>
        <location evidence="1">Membrane</location>
        <topology evidence="1">Multi-pass membrane protein</topology>
    </subcellularLocation>
</comment>
<dbReference type="PRINTS" id="PR00124">
    <property type="entry name" value="ATPASEC"/>
</dbReference>
<keyword evidence="7 9" id="KW-0472">Membrane</keyword>
<comment type="caution">
    <text evidence="11">The sequence shown here is derived from an EMBL/GenBank/DDBJ whole genome shotgun (WGS) entry which is preliminary data.</text>
</comment>
<dbReference type="GO" id="GO:0046933">
    <property type="term" value="F:proton-transporting ATP synthase activity, rotational mechanism"/>
    <property type="evidence" value="ECO:0007669"/>
    <property type="project" value="UniProtKB-UniRule"/>
</dbReference>
<dbReference type="GO" id="GO:0005886">
    <property type="term" value="C:plasma membrane"/>
    <property type="evidence" value="ECO:0007669"/>
    <property type="project" value="UniProtKB-SubCell"/>
</dbReference>
<evidence type="ECO:0000256" key="3">
    <source>
        <dbReference type="ARBA" id="ARBA00022547"/>
    </source>
</evidence>